<keyword evidence="2 6" id="KW-0813">Transport</keyword>
<evidence type="ECO:0000256" key="5">
    <source>
        <dbReference type="ARBA" id="ARBA00023136"/>
    </source>
</evidence>
<comment type="subcellular location">
    <subcellularLocation>
        <location evidence="1">Membrane</location>
        <topology evidence="1">Multi-pass membrane protein</topology>
    </subcellularLocation>
</comment>
<dbReference type="Pfam" id="PF00209">
    <property type="entry name" value="SNF"/>
    <property type="match status" value="2"/>
</dbReference>
<accession>H0UQ40</accession>
<dbReference type="InterPro" id="IPR037272">
    <property type="entry name" value="SNS_sf"/>
</dbReference>
<dbReference type="PANTHER" id="PTHR42948">
    <property type="entry name" value="TRANSPORTER"/>
    <property type="match status" value="1"/>
</dbReference>
<keyword evidence="3 6" id="KW-0812">Transmembrane</keyword>
<feature type="transmembrane region" description="Helical" evidence="7">
    <location>
        <begin position="344"/>
        <end position="364"/>
    </location>
</feature>
<evidence type="ECO:0000313" key="9">
    <source>
        <dbReference type="Proteomes" id="UP000005730"/>
    </source>
</evidence>
<dbReference type="SUPFAM" id="SSF161070">
    <property type="entry name" value="SNF-like"/>
    <property type="match status" value="1"/>
</dbReference>
<evidence type="ECO:0000256" key="6">
    <source>
        <dbReference type="RuleBase" id="RU003732"/>
    </source>
</evidence>
<dbReference type="InterPro" id="IPR000175">
    <property type="entry name" value="Na/ntran_symport"/>
</dbReference>
<dbReference type="PANTHER" id="PTHR42948:SF1">
    <property type="entry name" value="TRANSPORTER"/>
    <property type="match status" value="1"/>
</dbReference>
<dbReference type="GO" id="GO:0015293">
    <property type="term" value="F:symporter activity"/>
    <property type="evidence" value="ECO:0007669"/>
    <property type="project" value="UniProtKB-KW"/>
</dbReference>
<keyword evidence="9" id="KW-1185">Reference proteome</keyword>
<evidence type="ECO:0000256" key="3">
    <source>
        <dbReference type="ARBA" id="ARBA00022692"/>
    </source>
</evidence>
<reference evidence="8 9" key="1">
    <citation type="submission" date="2011-10" db="EMBL/GenBank/DDBJ databases">
        <title>The Noncontiguous Finished genome of Thermanaerovibrio velox DSM 12556.</title>
        <authorList>
            <consortium name="US DOE Joint Genome Institute (JGI-PGF)"/>
            <person name="Lucas S."/>
            <person name="Copeland A."/>
            <person name="Lapidus A."/>
            <person name="Glavina del Rio T."/>
            <person name="Dalin E."/>
            <person name="Tice H."/>
            <person name="Bruce D."/>
            <person name="Goodwin L."/>
            <person name="Pitluck S."/>
            <person name="Peters L."/>
            <person name="Mikhailova N."/>
            <person name="Teshima H."/>
            <person name="Kyrpides N."/>
            <person name="Mavromatis K."/>
            <person name="Ivanova N."/>
            <person name="Markowitz V."/>
            <person name="Cheng J.-F."/>
            <person name="Hugenholtz P."/>
            <person name="Woyke T."/>
            <person name="Wu D."/>
            <person name="Spring S."/>
            <person name="Brambilla E.-M."/>
            <person name="Klenk H.-P."/>
            <person name="Eisen J.A."/>
        </authorList>
    </citation>
    <scope>NUCLEOTIDE SEQUENCE [LARGE SCALE GENOMIC DNA]</scope>
    <source>
        <strain evidence="8 9">DSM 12556</strain>
    </source>
</reference>
<evidence type="ECO:0000256" key="7">
    <source>
        <dbReference type="SAM" id="Phobius"/>
    </source>
</evidence>
<evidence type="ECO:0000256" key="1">
    <source>
        <dbReference type="ARBA" id="ARBA00004141"/>
    </source>
</evidence>
<dbReference type="eggNOG" id="COG0733">
    <property type="taxonomic scope" value="Bacteria"/>
</dbReference>
<dbReference type="CDD" id="cd10336">
    <property type="entry name" value="SLC6sbd_Tyt1-Like"/>
    <property type="match status" value="1"/>
</dbReference>
<dbReference type="RefSeq" id="WP_006583163.1">
    <property type="nucleotide sequence ID" value="NZ_CM001377.1"/>
</dbReference>
<dbReference type="HOGENOM" id="CLU_006855_3_4_0"/>
<dbReference type="PRINTS" id="PR00176">
    <property type="entry name" value="NANEUSMPORT"/>
</dbReference>
<evidence type="ECO:0000256" key="4">
    <source>
        <dbReference type="ARBA" id="ARBA00022989"/>
    </source>
</evidence>
<dbReference type="GO" id="GO:0016020">
    <property type="term" value="C:membrane"/>
    <property type="evidence" value="ECO:0007669"/>
    <property type="project" value="UniProtKB-SubCell"/>
</dbReference>
<feature type="transmembrane region" description="Helical" evidence="7">
    <location>
        <begin position="423"/>
        <end position="441"/>
    </location>
</feature>
<dbReference type="EMBL" id="CM001377">
    <property type="protein sequence ID" value="EHM09669.1"/>
    <property type="molecule type" value="Genomic_DNA"/>
</dbReference>
<feature type="transmembrane region" description="Helical" evidence="7">
    <location>
        <begin position="217"/>
        <end position="238"/>
    </location>
</feature>
<gene>
    <name evidence="8" type="ORF">TheveDRAFT_0508</name>
</gene>
<name>H0UQ40_9BACT</name>
<organism evidence="8 9">
    <name type="scientific">Thermanaerovibrio velox DSM 12556</name>
    <dbReference type="NCBI Taxonomy" id="926567"/>
    <lineage>
        <taxon>Bacteria</taxon>
        <taxon>Thermotogati</taxon>
        <taxon>Synergistota</taxon>
        <taxon>Synergistia</taxon>
        <taxon>Synergistales</taxon>
        <taxon>Synergistaceae</taxon>
        <taxon>Thermanaerovibrio</taxon>
    </lineage>
</organism>
<dbReference type="PROSITE" id="PS50267">
    <property type="entry name" value="NA_NEUROTRAN_SYMP_3"/>
    <property type="match status" value="1"/>
</dbReference>
<feature type="transmembrane region" description="Helical" evidence="7">
    <location>
        <begin position="308"/>
        <end position="332"/>
    </location>
</feature>
<dbReference type="NCBIfam" id="NF037979">
    <property type="entry name" value="Na_transp"/>
    <property type="match status" value="1"/>
</dbReference>
<proteinExistence type="inferred from homology"/>
<evidence type="ECO:0000313" key="8">
    <source>
        <dbReference type="EMBL" id="EHM09669.1"/>
    </source>
</evidence>
<dbReference type="InterPro" id="IPR047218">
    <property type="entry name" value="YocR/YhdH-like"/>
</dbReference>
<feature type="transmembrane region" description="Helical" evidence="7">
    <location>
        <begin position="12"/>
        <end position="31"/>
    </location>
</feature>
<comment type="similarity">
    <text evidence="6">Belongs to the sodium:neurotransmitter symporter (SNF) (TC 2.A.22) family.</text>
</comment>
<sequence length="445" mass="48367">MSVSGGREQWSSRLGFIMAAAGSAVGLGNIWRFPYLAGINGGGIFLLLYLLMVAAIGMPVMLAEMAIGRGGGLNAVGSFRKLKGGLWPMVGWAGVVAGFVILSFYGVVAGWTVAYMVKSFGSLMPQALKGNAEGVFRAFTWDWRQQVAYQAAFMLATIWIVYKGIGNGIERYCKVMMPLLFVILSVLMVRSLTLDGAMKGVEFYLKPDFSKMSSKTVLDALGQAFFSLSVGMGCMITYGSYLGNRESLPYSVTVVTLMDVAVAILVGFVIFPAVFAFGMEPTSGPGLIFITLPAVFARMPMGSAFSFLFFLLLFFAAITSSVSLLEVCVAYFKDEFRWDRARASWILGFATFLLGIPSALSLGGHFPKVFGMDFMGAMDFLASNVLLPLGGIFISVFAGWSWFDGAREEVRRGGRLPRPLEAFWVFSCRVLAPIAVTWVFIGSIR</sequence>
<dbReference type="AlphaFoldDB" id="H0UQ40"/>
<dbReference type="PROSITE" id="PS00610">
    <property type="entry name" value="NA_NEUROTRAN_SYMP_1"/>
    <property type="match status" value="1"/>
</dbReference>
<keyword evidence="4 7" id="KW-1133">Transmembrane helix</keyword>
<evidence type="ECO:0000256" key="2">
    <source>
        <dbReference type="ARBA" id="ARBA00022448"/>
    </source>
</evidence>
<keyword evidence="6" id="KW-0769">Symport</keyword>
<dbReference type="Proteomes" id="UP000005730">
    <property type="component" value="Chromosome"/>
</dbReference>
<feature type="transmembrane region" description="Helical" evidence="7">
    <location>
        <begin position="385"/>
        <end position="403"/>
    </location>
</feature>
<keyword evidence="5 7" id="KW-0472">Membrane</keyword>
<protein>
    <recommendedName>
        <fullName evidence="6">Transporter</fullName>
    </recommendedName>
</protein>
<feature type="transmembrane region" description="Helical" evidence="7">
    <location>
        <begin position="250"/>
        <end position="277"/>
    </location>
</feature>
<feature type="transmembrane region" description="Helical" evidence="7">
    <location>
        <begin position="43"/>
        <end position="68"/>
    </location>
</feature>
<feature type="transmembrane region" description="Helical" evidence="7">
    <location>
        <begin position="177"/>
        <end position="197"/>
    </location>
</feature>
<feature type="transmembrane region" description="Helical" evidence="7">
    <location>
        <begin position="147"/>
        <end position="165"/>
    </location>
</feature>
<feature type="transmembrane region" description="Helical" evidence="7">
    <location>
        <begin position="89"/>
        <end position="114"/>
    </location>
</feature>